<dbReference type="Pfam" id="PF14031">
    <property type="entry name" value="D-ser_dehydrat"/>
    <property type="match status" value="1"/>
</dbReference>
<dbReference type="InterPro" id="IPR026956">
    <property type="entry name" value="D-ser_dehydrat-like_dom"/>
</dbReference>
<dbReference type="Gene3D" id="3.20.20.10">
    <property type="entry name" value="Alanine racemase"/>
    <property type="match status" value="1"/>
</dbReference>
<proteinExistence type="inferred from homology"/>
<dbReference type="PANTHER" id="PTHR28004:SF2">
    <property type="entry name" value="D-SERINE DEHYDRATASE"/>
    <property type="match status" value="1"/>
</dbReference>
<evidence type="ECO:0000313" key="5">
    <source>
        <dbReference type="Proteomes" id="UP000325372"/>
    </source>
</evidence>
<evidence type="ECO:0000256" key="1">
    <source>
        <dbReference type="ARBA" id="ARBA00005323"/>
    </source>
</evidence>
<evidence type="ECO:0000313" key="4">
    <source>
        <dbReference type="EMBL" id="KAA9132789.1"/>
    </source>
</evidence>
<keyword evidence="2" id="KW-0456">Lyase</keyword>
<dbReference type="PANTHER" id="PTHR28004">
    <property type="entry name" value="ZGC:162816-RELATED"/>
    <property type="match status" value="1"/>
</dbReference>
<accession>A0A5N0THK2</accession>
<dbReference type="Gene3D" id="2.40.37.20">
    <property type="entry name" value="D-serine dehydratase-like domain"/>
    <property type="match status" value="1"/>
</dbReference>
<evidence type="ECO:0000259" key="3">
    <source>
        <dbReference type="SMART" id="SM01119"/>
    </source>
</evidence>
<dbReference type="EMBL" id="VYXP01000003">
    <property type="protein sequence ID" value="KAA9132789.1"/>
    <property type="molecule type" value="Genomic_DNA"/>
</dbReference>
<dbReference type="GO" id="GO:0036088">
    <property type="term" value="P:D-serine catabolic process"/>
    <property type="evidence" value="ECO:0007669"/>
    <property type="project" value="TreeGrafter"/>
</dbReference>
<dbReference type="InterPro" id="IPR001608">
    <property type="entry name" value="Ala_racemase_N"/>
</dbReference>
<dbReference type="SUPFAM" id="SSF51419">
    <property type="entry name" value="PLP-binding barrel"/>
    <property type="match status" value="1"/>
</dbReference>
<dbReference type="AlphaFoldDB" id="A0A5N0THK2"/>
<sequence length="358" mass="38888">MIDSPTLLLDRDRALRNLHRMQDRAQAAGVGFRPHFKTHQSRAVGEWYREAGIDRITVSSIAMAEYFADAGWDDILVAFPLNPLALPRYQALGSRVRLATLVDNPAALAVIADGPEPTMDLYVDIDAGYGRTGVPADQADRVGALIDTIDAMSGLTFRGFYCHPGDTYHHADADERGAIHTRATDGLQALKQRFAAHTPRVLMGDTPGCSTADGFPGVDEITPGNFIFYDLVQASLGACDEDDIAIAMACPVVGHYPDRGEIVIHGGGVHFAKDVLEVDGRHVFGKLAERDGDGWRISRQALYLDSISQEHGIIRVPAERLNEFRVGDVVIVLPVHSCMTADAMGGYVDLNGVAIDHF</sequence>
<dbReference type="InterPro" id="IPR029066">
    <property type="entry name" value="PLP-binding_barrel"/>
</dbReference>
<dbReference type="RefSeq" id="WP_150863511.1">
    <property type="nucleotide sequence ID" value="NZ_VYXP01000003.1"/>
</dbReference>
<evidence type="ECO:0000256" key="2">
    <source>
        <dbReference type="ARBA" id="ARBA00023239"/>
    </source>
</evidence>
<dbReference type="InterPro" id="IPR051466">
    <property type="entry name" value="D-amino_acid_metab_enzyme"/>
</dbReference>
<keyword evidence="5" id="KW-1185">Reference proteome</keyword>
<gene>
    <name evidence="4" type="ORF">F3N42_06150</name>
</gene>
<comment type="similarity">
    <text evidence="1">Belongs to the DSD1 family.</text>
</comment>
<organism evidence="4 5">
    <name type="scientific">Marinihelvus fidelis</name>
    <dbReference type="NCBI Taxonomy" id="2613842"/>
    <lineage>
        <taxon>Bacteria</taxon>
        <taxon>Pseudomonadati</taxon>
        <taxon>Pseudomonadota</taxon>
        <taxon>Gammaproteobacteria</taxon>
        <taxon>Chromatiales</taxon>
        <taxon>Wenzhouxiangellaceae</taxon>
        <taxon>Marinihelvus</taxon>
    </lineage>
</organism>
<reference evidence="4 5" key="1">
    <citation type="submission" date="2019-09" db="EMBL/GenBank/DDBJ databases">
        <title>Wenzhouxiangella sp. Genome sequencing and assembly.</title>
        <authorList>
            <person name="Zhang R."/>
        </authorList>
    </citation>
    <scope>NUCLEOTIDE SEQUENCE [LARGE SCALE GENOMIC DNA]</scope>
    <source>
        <strain evidence="4 5">W260</strain>
    </source>
</reference>
<dbReference type="Pfam" id="PF01168">
    <property type="entry name" value="Ala_racemase_N"/>
    <property type="match status" value="1"/>
</dbReference>
<feature type="domain" description="D-serine dehydratase-like" evidence="3">
    <location>
        <begin position="245"/>
        <end position="351"/>
    </location>
</feature>
<dbReference type="GO" id="GO:0008721">
    <property type="term" value="F:D-serine ammonia-lyase activity"/>
    <property type="evidence" value="ECO:0007669"/>
    <property type="project" value="TreeGrafter"/>
</dbReference>
<comment type="caution">
    <text evidence="4">The sequence shown here is derived from an EMBL/GenBank/DDBJ whole genome shotgun (WGS) entry which is preliminary data.</text>
</comment>
<name>A0A5N0THK2_9GAMM</name>
<protein>
    <recommendedName>
        <fullName evidence="3">D-serine dehydratase-like domain-containing protein</fullName>
    </recommendedName>
</protein>
<dbReference type="InterPro" id="IPR042208">
    <property type="entry name" value="D-ser_dehydrat-like_sf"/>
</dbReference>
<dbReference type="Proteomes" id="UP000325372">
    <property type="component" value="Unassembled WGS sequence"/>
</dbReference>
<dbReference type="SMART" id="SM01119">
    <property type="entry name" value="D-ser_dehydrat"/>
    <property type="match status" value="1"/>
</dbReference>